<dbReference type="InterPro" id="IPR002912">
    <property type="entry name" value="ACT_dom"/>
</dbReference>
<dbReference type="SUPFAM" id="SSF55021">
    <property type="entry name" value="ACT-like"/>
    <property type="match status" value="1"/>
</dbReference>
<dbReference type="Pfam" id="PF00571">
    <property type="entry name" value="CBS"/>
    <property type="match status" value="2"/>
</dbReference>
<dbReference type="AlphaFoldDB" id="A0LJJ8"/>
<evidence type="ECO:0000259" key="3">
    <source>
        <dbReference type="PROSITE" id="PS51371"/>
    </source>
</evidence>
<gene>
    <name evidence="5" type="ordered locus">Sfum_1915</name>
</gene>
<dbReference type="RefSeq" id="WP_011698770.1">
    <property type="nucleotide sequence ID" value="NC_008554.1"/>
</dbReference>
<keyword evidence="2" id="KW-0129">CBS domain</keyword>
<dbReference type="InterPro" id="IPR045865">
    <property type="entry name" value="ACT-like_dom_sf"/>
</dbReference>
<reference evidence="5 6" key="1">
    <citation type="submission" date="2006-10" db="EMBL/GenBank/DDBJ databases">
        <title>Complete sequence of Syntrophobacter fumaroxidans MPOB.</title>
        <authorList>
            <consortium name="US DOE Joint Genome Institute"/>
            <person name="Copeland A."/>
            <person name="Lucas S."/>
            <person name="Lapidus A."/>
            <person name="Barry K."/>
            <person name="Detter J.C."/>
            <person name="Glavina del Rio T."/>
            <person name="Hammon N."/>
            <person name="Israni S."/>
            <person name="Pitluck S."/>
            <person name="Goltsman E.G."/>
            <person name="Martinez M."/>
            <person name="Schmutz J."/>
            <person name="Larimer F."/>
            <person name="Land M."/>
            <person name="Hauser L."/>
            <person name="Kyrpides N."/>
            <person name="Kim E."/>
            <person name="Boone D.R."/>
            <person name="Brockman F."/>
            <person name="Culley D."/>
            <person name="Ferry J."/>
            <person name="Gunsalus R."/>
            <person name="McInerney M.J."/>
            <person name="Morrison M."/>
            <person name="Plugge C."/>
            <person name="Rohlin L."/>
            <person name="Scholten J."/>
            <person name="Sieber J."/>
            <person name="Stams A.J.M."/>
            <person name="Worm P."/>
            <person name="Henstra A.M."/>
            <person name="Richardson P."/>
        </authorList>
    </citation>
    <scope>NUCLEOTIDE SEQUENCE [LARGE SCALE GENOMIC DNA]</scope>
    <source>
        <strain evidence="6">DSM 10017 / MPOB</strain>
    </source>
</reference>
<protein>
    <submittedName>
        <fullName evidence="5">CBS domain containing membrane protein</fullName>
    </submittedName>
</protein>
<evidence type="ECO:0000259" key="4">
    <source>
        <dbReference type="PROSITE" id="PS51671"/>
    </source>
</evidence>
<proteinExistence type="predicted"/>
<organism evidence="5 6">
    <name type="scientific">Syntrophobacter fumaroxidans (strain DSM 10017 / MPOB)</name>
    <dbReference type="NCBI Taxonomy" id="335543"/>
    <lineage>
        <taxon>Bacteria</taxon>
        <taxon>Pseudomonadati</taxon>
        <taxon>Thermodesulfobacteriota</taxon>
        <taxon>Syntrophobacteria</taxon>
        <taxon>Syntrophobacterales</taxon>
        <taxon>Syntrophobacteraceae</taxon>
        <taxon>Syntrophobacter</taxon>
    </lineage>
</organism>
<feature type="domain" description="ACT" evidence="4">
    <location>
        <begin position="143"/>
        <end position="223"/>
    </location>
</feature>
<dbReference type="SMART" id="SM00116">
    <property type="entry name" value="CBS"/>
    <property type="match status" value="2"/>
</dbReference>
<dbReference type="PANTHER" id="PTHR48108">
    <property type="entry name" value="CBS DOMAIN-CONTAINING PROTEIN CBSX2, CHLOROPLASTIC"/>
    <property type="match status" value="1"/>
</dbReference>
<dbReference type="Proteomes" id="UP000001784">
    <property type="component" value="Chromosome"/>
</dbReference>
<dbReference type="KEGG" id="sfu:Sfum_1915"/>
<keyword evidence="1" id="KW-0677">Repeat</keyword>
<dbReference type="InParanoid" id="A0LJJ8"/>
<feature type="domain" description="CBS" evidence="3">
    <location>
        <begin position="82"/>
        <end position="137"/>
    </location>
</feature>
<accession>A0LJJ8</accession>
<dbReference type="HOGENOM" id="CLU_040681_6_0_7"/>
<name>A0LJJ8_SYNFM</name>
<evidence type="ECO:0000256" key="2">
    <source>
        <dbReference type="PROSITE-ProRule" id="PRU00703"/>
    </source>
</evidence>
<dbReference type="InterPro" id="IPR046342">
    <property type="entry name" value="CBS_dom_sf"/>
</dbReference>
<dbReference type="Gene3D" id="3.10.580.10">
    <property type="entry name" value="CBS-domain"/>
    <property type="match status" value="1"/>
</dbReference>
<dbReference type="PROSITE" id="PS51671">
    <property type="entry name" value="ACT"/>
    <property type="match status" value="1"/>
</dbReference>
<dbReference type="PROSITE" id="PS51371">
    <property type="entry name" value="CBS"/>
    <property type="match status" value="2"/>
</dbReference>
<sequence>MYVGWYMKTKLLTITPETSVFKAREMMDNHRISHLPVTDGKAHLVGLVTDRDLRQVWASPATTLSVHELTYVLQKLTVANVMTRNVVTATPDMHIERAALIIHDKKFGALPVVKDDRLVGIITVTDLMQVVLTALGLSDNTKRLSLLAVDRIGLLAEVCNYMAQAGINISSVLFVPLVAHPDVWQVILRVNTDVYDKAVSILTEAGYKVITQYVEDLTAYLPR</sequence>
<dbReference type="eggNOG" id="COG0517">
    <property type="taxonomic scope" value="Bacteria"/>
</dbReference>
<evidence type="ECO:0000313" key="5">
    <source>
        <dbReference type="EMBL" id="ABK17600.1"/>
    </source>
</evidence>
<dbReference type="EMBL" id="CP000478">
    <property type="protein sequence ID" value="ABK17600.1"/>
    <property type="molecule type" value="Genomic_DNA"/>
</dbReference>
<dbReference type="OrthoDB" id="9802114at2"/>
<feature type="domain" description="CBS" evidence="3">
    <location>
        <begin position="7"/>
        <end position="63"/>
    </location>
</feature>
<dbReference type="SUPFAM" id="SSF54631">
    <property type="entry name" value="CBS-domain pair"/>
    <property type="match status" value="1"/>
</dbReference>
<evidence type="ECO:0000256" key="1">
    <source>
        <dbReference type="ARBA" id="ARBA00022737"/>
    </source>
</evidence>
<dbReference type="STRING" id="335543.Sfum_1915"/>
<dbReference type="CDD" id="cd04584">
    <property type="entry name" value="CBS_pair_AcuB_like"/>
    <property type="match status" value="1"/>
</dbReference>
<dbReference type="InterPro" id="IPR000644">
    <property type="entry name" value="CBS_dom"/>
</dbReference>
<dbReference type="InterPro" id="IPR051462">
    <property type="entry name" value="CBS_domain-containing"/>
</dbReference>
<evidence type="ECO:0000313" key="6">
    <source>
        <dbReference type="Proteomes" id="UP000001784"/>
    </source>
</evidence>
<dbReference type="Gene3D" id="3.30.2130.10">
    <property type="entry name" value="VC0802-like"/>
    <property type="match status" value="1"/>
</dbReference>
<keyword evidence="6" id="KW-1185">Reference proteome</keyword>
<dbReference type="PANTHER" id="PTHR48108:SF34">
    <property type="entry name" value="CBS DOMAIN-CONTAINING PROTEIN YHCV"/>
    <property type="match status" value="1"/>
</dbReference>